<evidence type="ECO:0000313" key="3">
    <source>
        <dbReference type="EMBL" id="TPX08263.1"/>
    </source>
</evidence>
<gene>
    <name evidence="3" type="ORF">E0L32_001838</name>
    <name evidence="4" type="ORF">E0L32_001841</name>
</gene>
<dbReference type="InterPro" id="IPR013087">
    <property type="entry name" value="Znf_C2H2_type"/>
</dbReference>
<dbReference type="Gene3D" id="2.40.70.10">
    <property type="entry name" value="Acid Proteases"/>
    <property type="match status" value="2"/>
</dbReference>
<accession>A0A507ANQ1</accession>
<dbReference type="GeneID" id="41969285"/>
<comment type="caution">
    <text evidence="4">The sequence shown here is derived from an EMBL/GenBank/DDBJ whole genome shotgun (WGS) entry which is preliminary data.</text>
</comment>
<dbReference type="InParanoid" id="A0A507ANQ1"/>
<feature type="domain" description="C2H2-type" evidence="2">
    <location>
        <begin position="565"/>
        <end position="590"/>
    </location>
</feature>
<dbReference type="SMART" id="SM00355">
    <property type="entry name" value="ZnF_C2H2"/>
    <property type="match status" value="2"/>
</dbReference>
<dbReference type="EMBL" id="SKBQ01000007">
    <property type="protein sequence ID" value="TPX08266.1"/>
    <property type="molecule type" value="Genomic_DNA"/>
</dbReference>
<evidence type="ECO:0000259" key="2">
    <source>
        <dbReference type="SMART" id="SM00355"/>
    </source>
</evidence>
<dbReference type="CDD" id="cd00303">
    <property type="entry name" value="retropepsin_like"/>
    <property type="match status" value="2"/>
</dbReference>
<dbReference type="RefSeq" id="XP_030989974.1">
    <property type="nucleotide sequence ID" value="XM_031135961.1"/>
</dbReference>
<organism evidence="4 5">
    <name type="scientific">Thyridium curvatum</name>
    <dbReference type="NCBI Taxonomy" id="1093900"/>
    <lineage>
        <taxon>Eukaryota</taxon>
        <taxon>Fungi</taxon>
        <taxon>Dikarya</taxon>
        <taxon>Ascomycota</taxon>
        <taxon>Pezizomycotina</taxon>
        <taxon>Sordariomycetes</taxon>
        <taxon>Sordariomycetidae</taxon>
        <taxon>Thyridiales</taxon>
        <taxon>Thyridiaceae</taxon>
        <taxon>Thyridium</taxon>
    </lineage>
</organism>
<feature type="region of interest" description="Disordered" evidence="1">
    <location>
        <begin position="110"/>
        <end position="159"/>
    </location>
</feature>
<dbReference type="STRING" id="1093900.A0A507ANQ1"/>
<evidence type="ECO:0000313" key="5">
    <source>
        <dbReference type="Proteomes" id="UP000319257"/>
    </source>
</evidence>
<dbReference type="Gene3D" id="3.30.160.60">
    <property type="entry name" value="Classic Zinc Finger"/>
    <property type="match status" value="1"/>
</dbReference>
<dbReference type="Proteomes" id="UP000319257">
    <property type="component" value="Unassembled WGS sequence"/>
</dbReference>
<name>A0A507ANQ1_9PEZI</name>
<dbReference type="InterPro" id="IPR021109">
    <property type="entry name" value="Peptidase_aspartic_dom_sf"/>
</dbReference>
<evidence type="ECO:0000313" key="4">
    <source>
        <dbReference type="EMBL" id="TPX08266.1"/>
    </source>
</evidence>
<protein>
    <recommendedName>
        <fullName evidence="2">C2H2-type domain-containing protein</fullName>
    </recommendedName>
</protein>
<keyword evidence="5" id="KW-1185">Reference proteome</keyword>
<proteinExistence type="predicted"/>
<evidence type="ECO:0000256" key="1">
    <source>
        <dbReference type="SAM" id="MobiDB-lite"/>
    </source>
</evidence>
<sequence length="678" mass="74269">MEYYTDGDYGPPSSPGLVAKRVNLSDLGPEAYGLYESDTDEELDINSPWAPALRSTTSGNSKRRRFGSKLARWRPSRKDGLLIQMMAPELGSTIADEVQLRVLPEDLDDDVLSSPEVDHDDAPPTPSLSPATAETDSSSTSSTYDFEPPPSPTLTSIDSPDYQEFLSLQLPSSSSSLSSSPSLYSPDTISDKSELATKTRVPTWQEERDTLRLAEEQDTQRLAPSRVRRSTRGPRTRVALPLIIRADTESSPVMSCPDTGSVDNIISLELATSLGLPLEPSGQGKPFSLANGKVVRSVASSSFSCSFVGLDEATVAVFECLVYVFESLVVPVIMGATFLEEAEVFTKYKDLLVQQTVPSVQMLRVNSLGIPRKGLVCRIDTFVGCANADTGSDVDLISPAFAKQRGLQVFEEELVLEFADGSTAYTSGSVKASFAIGEVDSVRGFIPRGNPIEVEFFVLDTLSFDILVGQDTLEELEVLHKHDDLFVNGIPEPGLSDCNFIRYIGKLESAVKSTVDTVRNALLPSRRLQLDTNSPPVREEQERLLAIQRSNAIKEGHSPTSTGQYVCEVPGCNALPFQTQYLLNSHANLHSTNRPHYCPVQGCPRSEGGKGFKRKNEMIRHGLIHESPGYTTCNDMSEFIIMTEIKMIQLLLQFSLKGQMGRAEGVGEEETPRTEYLI</sequence>
<reference evidence="4 5" key="1">
    <citation type="submission" date="2019-06" db="EMBL/GenBank/DDBJ databases">
        <title>Draft genome sequence of the filamentous fungus Phialemoniopsis curvata isolated from diesel fuel.</title>
        <authorList>
            <person name="Varaljay V.A."/>
            <person name="Lyon W.J."/>
            <person name="Crouch A.L."/>
            <person name="Drake C.E."/>
            <person name="Hollomon J.M."/>
            <person name="Nadeau L.J."/>
            <person name="Nunn H.S."/>
            <person name="Stevenson B.S."/>
            <person name="Bojanowski C.L."/>
            <person name="Crookes-Goodson W.J."/>
        </authorList>
    </citation>
    <scope>NUCLEOTIDE SEQUENCE [LARGE SCALE GENOMIC DNA]</scope>
    <source>
        <strain evidence="4 5">D216</strain>
    </source>
</reference>
<dbReference type="AlphaFoldDB" id="A0A507ANQ1"/>
<dbReference type="SUPFAM" id="SSF57667">
    <property type="entry name" value="beta-beta-alpha zinc fingers"/>
    <property type="match status" value="1"/>
</dbReference>
<feature type="compositionally biased region" description="Low complexity" evidence="1">
    <location>
        <begin position="128"/>
        <end position="143"/>
    </location>
</feature>
<feature type="domain" description="C2H2-type" evidence="2">
    <location>
        <begin position="596"/>
        <end position="625"/>
    </location>
</feature>
<feature type="compositionally biased region" description="Low complexity" evidence="1">
    <location>
        <begin position="171"/>
        <end position="186"/>
    </location>
</feature>
<feature type="region of interest" description="Disordered" evidence="1">
    <location>
        <begin position="46"/>
        <end position="71"/>
    </location>
</feature>
<dbReference type="EMBL" id="SKBQ01000007">
    <property type="protein sequence ID" value="TPX08263.1"/>
    <property type="molecule type" value="Genomic_DNA"/>
</dbReference>
<feature type="compositionally biased region" description="Basic residues" evidence="1">
    <location>
        <begin position="61"/>
        <end position="71"/>
    </location>
</feature>
<feature type="region of interest" description="Disordered" evidence="1">
    <location>
        <begin position="171"/>
        <end position="209"/>
    </location>
</feature>
<dbReference type="OrthoDB" id="6079484at2759"/>
<dbReference type="InterPro" id="IPR036236">
    <property type="entry name" value="Znf_C2H2_sf"/>
</dbReference>